<accession>A0A0E0IUV3</accession>
<reference evidence="1" key="2">
    <citation type="submission" date="2018-04" db="EMBL/GenBank/DDBJ databases">
        <title>OnivRS2 (Oryza nivara Reference Sequence Version 2).</title>
        <authorList>
            <person name="Zhang J."/>
            <person name="Kudrna D."/>
            <person name="Lee S."/>
            <person name="Talag J."/>
            <person name="Rajasekar S."/>
            <person name="Welchert J."/>
            <person name="Hsing Y.-I."/>
            <person name="Wing R.A."/>
        </authorList>
    </citation>
    <scope>NUCLEOTIDE SEQUENCE [LARGE SCALE GENOMIC DNA]</scope>
</reference>
<keyword evidence="2" id="KW-1185">Reference proteome</keyword>
<reference evidence="1" key="1">
    <citation type="submission" date="2015-04" db="UniProtKB">
        <authorList>
            <consortium name="EnsemblPlants"/>
        </authorList>
    </citation>
    <scope>IDENTIFICATION</scope>
    <source>
        <strain evidence="1">SL10</strain>
    </source>
</reference>
<dbReference type="STRING" id="4536.A0A0E0IUV3"/>
<organism evidence="1">
    <name type="scientific">Oryza nivara</name>
    <name type="common">Indian wild rice</name>
    <name type="synonym">Oryza sativa f. spontanea</name>
    <dbReference type="NCBI Taxonomy" id="4536"/>
    <lineage>
        <taxon>Eukaryota</taxon>
        <taxon>Viridiplantae</taxon>
        <taxon>Streptophyta</taxon>
        <taxon>Embryophyta</taxon>
        <taxon>Tracheophyta</taxon>
        <taxon>Spermatophyta</taxon>
        <taxon>Magnoliopsida</taxon>
        <taxon>Liliopsida</taxon>
        <taxon>Poales</taxon>
        <taxon>Poaceae</taxon>
        <taxon>BOP clade</taxon>
        <taxon>Oryzoideae</taxon>
        <taxon>Oryzeae</taxon>
        <taxon>Oryzinae</taxon>
        <taxon>Oryza</taxon>
    </lineage>
</organism>
<dbReference type="HOGENOM" id="CLU_2430546_0_0_1"/>
<proteinExistence type="predicted"/>
<name>A0A0E0IUV3_ORYNI</name>
<evidence type="ECO:0000313" key="2">
    <source>
        <dbReference type="Proteomes" id="UP000006591"/>
    </source>
</evidence>
<evidence type="ECO:0000313" key="1">
    <source>
        <dbReference type="EnsemblPlants" id="ONIVA10G16760.1"/>
    </source>
</evidence>
<dbReference type="Proteomes" id="UP000006591">
    <property type="component" value="Chromosome 10"/>
</dbReference>
<sequence>MEENGCTADSLTLNCIVRKLLHKREVSKAEVYLSKIDKHNFHLEASTVESLVLLVSNRECDQYMKFLPEKYRPVLKSRAGWCKLKEERKTFCYYRVFSIEVVLSSVGDLV</sequence>
<dbReference type="AlphaFoldDB" id="A0A0E0IUV3"/>
<dbReference type="Gramene" id="ONIVA10G16760.1">
    <property type="protein sequence ID" value="ONIVA10G16760.1"/>
    <property type="gene ID" value="ONIVA10G16760"/>
</dbReference>
<protein>
    <submittedName>
        <fullName evidence="1">Uncharacterized protein</fullName>
    </submittedName>
</protein>
<dbReference type="EnsemblPlants" id="ONIVA10G16760.1">
    <property type="protein sequence ID" value="ONIVA10G16760.1"/>
    <property type="gene ID" value="ONIVA10G16760"/>
</dbReference>